<proteinExistence type="predicted"/>
<keyword evidence="2" id="KW-1185">Reference proteome</keyword>
<sequence length="161" mass="18843">MHMPDASAMQSKVEVLDDEDNTRVLCCCTWNRQWSKGLLPLFWELLTSNLVSEFLSGKNFDYIFVRGVGAIMWFVRCRPAAPLIMSIVIYLNVNYNLWKICDLQQFWGYSAYARLNQCIHTVDEHLLQTFHLAIENWCALVECVGYKSLNIFPFLGSLYRW</sequence>
<comment type="caution">
    <text evidence="1">The sequence shown here is derived from an EMBL/GenBank/DDBJ whole genome shotgun (WGS) entry which is preliminary data.</text>
</comment>
<organism evidence="1 2">
    <name type="scientific">Panicum virgatum</name>
    <name type="common">Blackwell switchgrass</name>
    <dbReference type="NCBI Taxonomy" id="38727"/>
    <lineage>
        <taxon>Eukaryota</taxon>
        <taxon>Viridiplantae</taxon>
        <taxon>Streptophyta</taxon>
        <taxon>Embryophyta</taxon>
        <taxon>Tracheophyta</taxon>
        <taxon>Spermatophyta</taxon>
        <taxon>Magnoliopsida</taxon>
        <taxon>Liliopsida</taxon>
        <taxon>Poales</taxon>
        <taxon>Poaceae</taxon>
        <taxon>PACMAD clade</taxon>
        <taxon>Panicoideae</taxon>
        <taxon>Panicodae</taxon>
        <taxon>Paniceae</taxon>
        <taxon>Panicinae</taxon>
        <taxon>Panicum</taxon>
        <taxon>Panicum sect. Hiantes</taxon>
    </lineage>
</organism>
<evidence type="ECO:0000313" key="2">
    <source>
        <dbReference type="Proteomes" id="UP000823388"/>
    </source>
</evidence>
<protein>
    <submittedName>
        <fullName evidence="1">Uncharacterized protein</fullName>
    </submittedName>
</protein>
<gene>
    <name evidence="1" type="ORF">PVAP13_6NG178500</name>
</gene>
<evidence type="ECO:0000313" key="1">
    <source>
        <dbReference type="EMBL" id="KAG2578194.1"/>
    </source>
</evidence>
<name>A0A8T0QYE4_PANVG</name>
<dbReference type="EMBL" id="CM029048">
    <property type="protein sequence ID" value="KAG2578194.1"/>
    <property type="molecule type" value="Genomic_DNA"/>
</dbReference>
<accession>A0A8T0QYE4</accession>
<reference evidence="1" key="1">
    <citation type="submission" date="2020-05" db="EMBL/GenBank/DDBJ databases">
        <title>WGS assembly of Panicum virgatum.</title>
        <authorList>
            <person name="Lovell J.T."/>
            <person name="Jenkins J."/>
            <person name="Shu S."/>
            <person name="Juenger T.E."/>
            <person name="Schmutz J."/>
        </authorList>
    </citation>
    <scope>NUCLEOTIDE SEQUENCE</scope>
    <source>
        <strain evidence="1">AP13</strain>
    </source>
</reference>
<dbReference type="AlphaFoldDB" id="A0A8T0QYE4"/>
<dbReference type="Proteomes" id="UP000823388">
    <property type="component" value="Chromosome 6N"/>
</dbReference>